<dbReference type="InterPro" id="IPR014764">
    <property type="entry name" value="DCN-prot"/>
</dbReference>
<dbReference type="GO" id="GO:0000151">
    <property type="term" value="C:ubiquitin ligase complex"/>
    <property type="evidence" value="ECO:0007669"/>
    <property type="project" value="TreeGrafter"/>
</dbReference>
<sequence>MDQTGGHFDNPSRSIYTKLKGKQSTATQASKRRKRPAAESPTYPTASSAMVGHSKRNVKNKRTKGAPSDSQENPKLVKLFAKYKATGEDRIDHIGIEALCTDLGIEPGSDEFFVLSWKLQAATMGYYSRQEFIEGLSRLQCGDIPTLRQCLPQWAAERNVDSVHKSFYTWMFGFTKTPTQRSLDVNVAFEILPLVIHDSPHVAPFIQFLQDKTQIQALNKDQWTSFYEFCKSIPEDCAGYDELAAWPTLLDDYVRWRRDQLPSPS</sequence>
<dbReference type="GO" id="GO:0031624">
    <property type="term" value="F:ubiquitin conjugating enzyme binding"/>
    <property type="evidence" value="ECO:0007669"/>
    <property type="project" value="TreeGrafter"/>
</dbReference>
<name>A0A9W8AS59_9FUNG</name>
<dbReference type="PANTHER" id="PTHR12281">
    <property type="entry name" value="RP42 RELATED"/>
    <property type="match status" value="1"/>
</dbReference>
<dbReference type="AlphaFoldDB" id="A0A9W8AS59"/>
<gene>
    <name evidence="4" type="ORF">IWQ62_004672</name>
</gene>
<comment type="caution">
    <text evidence="4">The sequence shown here is derived from an EMBL/GenBank/DDBJ whole genome shotgun (WGS) entry which is preliminary data.</text>
</comment>
<dbReference type="EMBL" id="JANBPY010001629">
    <property type="protein sequence ID" value="KAJ1959292.1"/>
    <property type="molecule type" value="Genomic_DNA"/>
</dbReference>
<dbReference type="Gene3D" id="1.10.238.10">
    <property type="entry name" value="EF-hand"/>
    <property type="match status" value="1"/>
</dbReference>
<dbReference type="OrthoDB" id="27198at2759"/>
<dbReference type="GO" id="GO:0032182">
    <property type="term" value="F:ubiquitin-like protein binding"/>
    <property type="evidence" value="ECO:0007669"/>
    <property type="project" value="TreeGrafter"/>
</dbReference>
<comment type="function">
    <text evidence="1">Neddylation of cullins play an essential role in the regulation of SCF-type complexes activity.</text>
</comment>
<dbReference type="GO" id="GO:0097602">
    <property type="term" value="F:cullin family protein binding"/>
    <property type="evidence" value="ECO:0007669"/>
    <property type="project" value="TreeGrafter"/>
</dbReference>
<evidence type="ECO:0000259" key="3">
    <source>
        <dbReference type="PROSITE" id="PS51229"/>
    </source>
</evidence>
<evidence type="ECO:0000313" key="5">
    <source>
        <dbReference type="Proteomes" id="UP001150925"/>
    </source>
</evidence>
<protein>
    <recommendedName>
        <fullName evidence="1">Defective in cullin neddylation protein</fullName>
    </recommendedName>
</protein>
<feature type="region of interest" description="Disordered" evidence="2">
    <location>
        <begin position="1"/>
        <end position="72"/>
    </location>
</feature>
<organism evidence="4 5">
    <name type="scientific">Dispira parvispora</name>
    <dbReference type="NCBI Taxonomy" id="1520584"/>
    <lineage>
        <taxon>Eukaryota</taxon>
        <taxon>Fungi</taxon>
        <taxon>Fungi incertae sedis</taxon>
        <taxon>Zoopagomycota</taxon>
        <taxon>Kickxellomycotina</taxon>
        <taxon>Dimargaritomycetes</taxon>
        <taxon>Dimargaritales</taxon>
        <taxon>Dimargaritaceae</taxon>
        <taxon>Dispira</taxon>
    </lineage>
</organism>
<feature type="compositionally biased region" description="Basic residues" evidence="2">
    <location>
        <begin position="53"/>
        <end position="64"/>
    </location>
</feature>
<evidence type="ECO:0000256" key="1">
    <source>
        <dbReference type="RuleBase" id="RU410713"/>
    </source>
</evidence>
<dbReference type="InterPro" id="IPR005176">
    <property type="entry name" value="PONY_dom"/>
</dbReference>
<dbReference type="PROSITE" id="PS51229">
    <property type="entry name" value="DCUN1"/>
    <property type="match status" value="1"/>
</dbReference>
<keyword evidence="5" id="KW-1185">Reference proteome</keyword>
<evidence type="ECO:0000313" key="4">
    <source>
        <dbReference type="EMBL" id="KAJ1959292.1"/>
    </source>
</evidence>
<dbReference type="GO" id="GO:0045116">
    <property type="term" value="P:protein neddylation"/>
    <property type="evidence" value="ECO:0007669"/>
    <property type="project" value="TreeGrafter"/>
</dbReference>
<dbReference type="Gene3D" id="1.10.238.200">
    <property type="entry name" value="Cullin, PONY binding domain"/>
    <property type="match status" value="1"/>
</dbReference>
<dbReference type="Pfam" id="PF03556">
    <property type="entry name" value="Cullin_binding"/>
    <property type="match status" value="1"/>
</dbReference>
<dbReference type="InterPro" id="IPR042460">
    <property type="entry name" value="DCN1-like_PONY"/>
</dbReference>
<dbReference type="Proteomes" id="UP001150925">
    <property type="component" value="Unassembled WGS sequence"/>
</dbReference>
<accession>A0A9W8AS59</accession>
<feature type="domain" description="DCUN1" evidence="3">
    <location>
        <begin position="71"/>
        <end position="258"/>
    </location>
</feature>
<evidence type="ECO:0000256" key="2">
    <source>
        <dbReference type="SAM" id="MobiDB-lite"/>
    </source>
</evidence>
<proteinExistence type="predicted"/>
<reference evidence="4" key="1">
    <citation type="submission" date="2022-07" db="EMBL/GenBank/DDBJ databases">
        <title>Phylogenomic reconstructions and comparative analyses of Kickxellomycotina fungi.</title>
        <authorList>
            <person name="Reynolds N.K."/>
            <person name="Stajich J.E."/>
            <person name="Barry K."/>
            <person name="Grigoriev I.V."/>
            <person name="Crous P."/>
            <person name="Smith M.E."/>
        </authorList>
    </citation>
    <scope>NUCLEOTIDE SEQUENCE</scope>
    <source>
        <strain evidence="4">RSA 1196</strain>
    </source>
</reference>